<reference evidence="5" key="1">
    <citation type="submission" date="2022-11" db="UniProtKB">
        <authorList>
            <consortium name="WormBaseParasite"/>
        </authorList>
    </citation>
    <scope>IDENTIFICATION</scope>
</reference>
<accession>A0A914Z2R9</accession>
<proteinExistence type="predicted"/>
<dbReference type="PANTHER" id="PTHR46760:SF1">
    <property type="entry name" value="TRANSCRIPTION TERMINATION FACTOR 1"/>
    <property type="match status" value="1"/>
</dbReference>
<organism evidence="4 5">
    <name type="scientific">Panagrolaimus superbus</name>
    <dbReference type="NCBI Taxonomy" id="310955"/>
    <lineage>
        <taxon>Eukaryota</taxon>
        <taxon>Metazoa</taxon>
        <taxon>Ecdysozoa</taxon>
        <taxon>Nematoda</taxon>
        <taxon>Chromadorea</taxon>
        <taxon>Rhabditida</taxon>
        <taxon>Tylenchina</taxon>
        <taxon>Panagrolaimomorpha</taxon>
        <taxon>Panagrolaimoidea</taxon>
        <taxon>Panagrolaimidae</taxon>
        <taxon>Panagrolaimus</taxon>
    </lineage>
</organism>
<dbReference type="InterPro" id="IPR001005">
    <property type="entry name" value="SANT/Myb"/>
</dbReference>
<dbReference type="Proteomes" id="UP000887577">
    <property type="component" value="Unplaced"/>
</dbReference>
<evidence type="ECO:0000313" key="4">
    <source>
        <dbReference type="Proteomes" id="UP000887577"/>
    </source>
</evidence>
<comment type="subcellular location">
    <subcellularLocation>
        <location evidence="1">Nucleus</location>
    </subcellularLocation>
</comment>
<name>A0A914Z2R9_9BILA</name>
<evidence type="ECO:0000256" key="1">
    <source>
        <dbReference type="ARBA" id="ARBA00004123"/>
    </source>
</evidence>
<dbReference type="SUPFAM" id="SSF46689">
    <property type="entry name" value="Homeodomain-like"/>
    <property type="match status" value="1"/>
</dbReference>
<sequence length="475" mass="55541">MPSQGILIDGLPFHHCFPYPLKKHHIRRLYAHGIILKTNCFSAGEDAQLIENWKKYAKKNNFEYEEAPIYCGWAKHLGYDLPMSTKKFHRKTKFLPYMCRGLLDRCAIQVYRRCYRIFDPRYDEFGRQQQKEWTEEDDRRLRVYYNHEGPSWQKIAVKLQRNRFQVQTRYQRVICGEKAQQVPVEGKTKLLYIKDDEDLRAVIYEYTKDFLPSHPVALVIKGAGENEDKNINWNRLCKKYSNLTDIKCQSEWTKIKAQLRAAFNRENNPSITFNEVEKIVFGPNHKKFHNLKPKIAQKAFEILHELAKEKEIQEIWEINAAELTSRLKEAEVLFFTSYTLGSHILRTAHKILTTLKNGNLLQILPIETTVIDLIEMLAYFMKKSWKPNEKYAVVDKKVLAQLEALRTADGDSDNAEDQKEDEKESDDEVVENGNDEGEDDQNDVADNENATEEEENGDNQNDEKSDSDSDSDDSI</sequence>
<feature type="domain" description="Myb-like" evidence="3">
    <location>
        <begin position="133"/>
        <end position="174"/>
    </location>
</feature>
<keyword evidence="4" id="KW-1185">Reference proteome</keyword>
<dbReference type="InterPro" id="IPR053078">
    <property type="entry name" value="TTF1-like"/>
</dbReference>
<dbReference type="Pfam" id="PF13921">
    <property type="entry name" value="Myb_DNA-bind_6"/>
    <property type="match status" value="1"/>
</dbReference>
<feature type="compositionally biased region" description="Acidic residues" evidence="2">
    <location>
        <begin position="423"/>
        <end position="457"/>
    </location>
</feature>
<dbReference type="Gene3D" id="1.10.10.60">
    <property type="entry name" value="Homeodomain-like"/>
    <property type="match status" value="1"/>
</dbReference>
<dbReference type="GO" id="GO:0005634">
    <property type="term" value="C:nucleus"/>
    <property type="evidence" value="ECO:0007669"/>
    <property type="project" value="UniProtKB-SubCell"/>
</dbReference>
<dbReference type="PANTHER" id="PTHR46760">
    <property type="entry name" value="TRANSCRIPTION TERMINATION FACTOR 1"/>
    <property type="match status" value="1"/>
</dbReference>
<evidence type="ECO:0000259" key="3">
    <source>
        <dbReference type="PROSITE" id="PS50090"/>
    </source>
</evidence>
<evidence type="ECO:0000256" key="2">
    <source>
        <dbReference type="SAM" id="MobiDB-lite"/>
    </source>
</evidence>
<dbReference type="WBParaSite" id="PSU_v2.g7007.t1">
    <property type="protein sequence ID" value="PSU_v2.g7007.t1"/>
    <property type="gene ID" value="PSU_v2.g7007"/>
</dbReference>
<dbReference type="InterPro" id="IPR009057">
    <property type="entry name" value="Homeodomain-like_sf"/>
</dbReference>
<dbReference type="AlphaFoldDB" id="A0A914Z2R9"/>
<evidence type="ECO:0000313" key="5">
    <source>
        <dbReference type="WBParaSite" id="PSU_v2.g7007.t1"/>
    </source>
</evidence>
<feature type="region of interest" description="Disordered" evidence="2">
    <location>
        <begin position="407"/>
        <end position="475"/>
    </location>
</feature>
<dbReference type="PROSITE" id="PS50090">
    <property type="entry name" value="MYB_LIKE"/>
    <property type="match status" value="1"/>
</dbReference>
<protein>
    <submittedName>
        <fullName evidence="5">Myb-like domain-containing protein</fullName>
    </submittedName>
</protein>